<dbReference type="AlphaFoldDB" id="A0A0C2X6X7"/>
<dbReference type="InterPro" id="IPR007676">
    <property type="entry name" value="Ribophorin_I"/>
</dbReference>
<evidence type="ECO:0000256" key="7">
    <source>
        <dbReference type="ARBA" id="ARBA00022824"/>
    </source>
</evidence>
<dbReference type="OrthoDB" id="310030at2759"/>
<evidence type="ECO:0000256" key="2">
    <source>
        <dbReference type="ARBA" id="ARBA00004115"/>
    </source>
</evidence>
<evidence type="ECO:0000256" key="9">
    <source>
        <dbReference type="ARBA" id="ARBA00023136"/>
    </source>
</evidence>
<evidence type="ECO:0000256" key="3">
    <source>
        <dbReference type="ARBA" id="ARBA00004922"/>
    </source>
</evidence>
<dbReference type="GO" id="GO:0018279">
    <property type="term" value="P:protein N-linked glycosylation via asparagine"/>
    <property type="evidence" value="ECO:0007669"/>
    <property type="project" value="TreeGrafter"/>
</dbReference>
<feature type="signal peptide" evidence="10">
    <location>
        <begin position="1"/>
        <end position="22"/>
    </location>
</feature>
<dbReference type="UniPathway" id="UPA00378"/>
<keyword evidence="5 10" id="KW-0812">Transmembrane</keyword>
<keyword evidence="9 10" id="KW-0472">Membrane</keyword>
<keyword evidence="8 10" id="KW-1133">Transmembrane helix</keyword>
<gene>
    <name evidence="11" type="ORF">M378DRAFT_67992</name>
</gene>
<dbReference type="PANTHER" id="PTHR21049:SF0">
    <property type="entry name" value="DOLICHYL-DIPHOSPHOOLIGOSACCHARIDE--PROTEIN GLYCOSYLTRANSFERASE SUBUNIT 1"/>
    <property type="match status" value="1"/>
</dbReference>
<dbReference type="EMBL" id="KN818224">
    <property type="protein sequence ID" value="KIL70067.1"/>
    <property type="molecule type" value="Genomic_DNA"/>
</dbReference>
<evidence type="ECO:0000256" key="1">
    <source>
        <dbReference type="ARBA" id="ARBA00002791"/>
    </source>
</evidence>
<dbReference type="STRING" id="946122.A0A0C2X6X7"/>
<keyword evidence="7 10" id="KW-0256">Endoplasmic reticulum</keyword>
<evidence type="ECO:0000256" key="8">
    <source>
        <dbReference type="ARBA" id="ARBA00022989"/>
    </source>
</evidence>
<comment type="subunit">
    <text evidence="10">Component of the oligosaccharyltransferase (OST) complex.</text>
</comment>
<dbReference type="PANTHER" id="PTHR21049">
    <property type="entry name" value="RIBOPHORIN I"/>
    <property type="match status" value="1"/>
</dbReference>
<protein>
    <recommendedName>
        <fullName evidence="10">Dolichyl-diphosphooligosaccharide--protein glycosyltransferase subunit 1</fullName>
    </recommendedName>
</protein>
<dbReference type="FunCoup" id="A0A0C2X6X7">
    <property type="interactions" value="658"/>
</dbReference>
<dbReference type="InParanoid" id="A0A0C2X6X7"/>
<evidence type="ECO:0000256" key="4">
    <source>
        <dbReference type="ARBA" id="ARBA00008905"/>
    </source>
</evidence>
<reference evidence="11 12" key="1">
    <citation type="submission" date="2014-04" db="EMBL/GenBank/DDBJ databases">
        <title>Evolutionary Origins and Diversification of the Mycorrhizal Mutualists.</title>
        <authorList>
            <consortium name="DOE Joint Genome Institute"/>
            <consortium name="Mycorrhizal Genomics Consortium"/>
            <person name="Kohler A."/>
            <person name="Kuo A."/>
            <person name="Nagy L.G."/>
            <person name="Floudas D."/>
            <person name="Copeland A."/>
            <person name="Barry K.W."/>
            <person name="Cichocki N."/>
            <person name="Veneault-Fourrey C."/>
            <person name="LaButti K."/>
            <person name="Lindquist E.A."/>
            <person name="Lipzen A."/>
            <person name="Lundell T."/>
            <person name="Morin E."/>
            <person name="Murat C."/>
            <person name="Riley R."/>
            <person name="Ohm R."/>
            <person name="Sun H."/>
            <person name="Tunlid A."/>
            <person name="Henrissat B."/>
            <person name="Grigoriev I.V."/>
            <person name="Hibbett D.S."/>
            <person name="Martin F."/>
        </authorList>
    </citation>
    <scope>NUCLEOTIDE SEQUENCE [LARGE SCALE GENOMIC DNA]</scope>
    <source>
        <strain evidence="11 12">Koide BX008</strain>
    </source>
</reference>
<evidence type="ECO:0000256" key="10">
    <source>
        <dbReference type="RuleBase" id="RU361143"/>
    </source>
</evidence>
<keyword evidence="12" id="KW-1185">Reference proteome</keyword>
<organism evidence="11 12">
    <name type="scientific">Amanita muscaria (strain Koide BX008)</name>
    <dbReference type="NCBI Taxonomy" id="946122"/>
    <lineage>
        <taxon>Eukaryota</taxon>
        <taxon>Fungi</taxon>
        <taxon>Dikarya</taxon>
        <taxon>Basidiomycota</taxon>
        <taxon>Agaricomycotina</taxon>
        <taxon>Agaricomycetes</taxon>
        <taxon>Agaricomycetidae</taxon>
        <taxon>Agaricales</taxon>
        <taxon>Pluteineae</taxon>
        <taxon>Amanitaceae</taxon>
        <taxon>Amanita</taxon>
    </lineage>
</organism>
<name>A0A0C2X6X7_AMAMK</name>
<comment type="pathway">
    <text evidence="3 10">Protein modification; protein glycosylation.</text>
</comment>
<dbReference type="GO" id="GO:0008250">
    <property type="term" value="C:oligosaccharyltransferase complex"/>
    <property type="evidence" value="ECO:0007669"/>
    <property type="project" value="UniProtKB-UniRule"/>
</dbReference>
<proteinExistence type="inferred from homology"/>
<comment type="subcellular location">
    <subcellularLocation>
        <location evidence="2 10">Endoplasmic reticulum membrane</location>
        <topology evidence="2 10">Single-pass type I membrane protein</topology>
    </subcellularLocation>
</comment>
<evidence type="ECO:0000256" key="5">
    <source>
        <dbReference type="ARBA" id="ARBA00022692"/>
    </source>
</evidence>
<dbReference type="Proteomes" id="UP000054549">
    <property type="component" value="Unassembled WGS sequence"/>
</dbReference>
<accession>A0A0C2X6X7</accession>
<evidence type="ECO:0000313" key="11">
    <source>
        <dbReference type="EMBL" id="KIL70067.1"/>
    </source>
</evidence>
<dbReference type="Pfam" id="PF04597">
    <property type="entry name" value="Ribophorin_I"/>
    <property type="match status" value="1"/>
</dbReference>
<feature type="transmembrane region" description="Helical" evidence="10">
    <location>
        <begin position="459"/>
        <end position="476"/>
    </location>
</feature>
<sequence length="489" mass="54596">MRPHRLPLLLLGYLASVSFSSAVPFENNAIVRTLELGGSLVHVTTTYAIKALEPGVKTYSLALNPEEREKTSWLQVRIKGEKNELPIDESEPDQNRPYHLINVKLPRALAVNGTLNIVLETVQTHVTKPWPERASQTEDQALKFATDLFVISPYSTGVQRTKLRILNPRIISFTEPKNVTPFTLDSPVTRAGATVTYGPYNNIPASANQDFLLTHQQPINFHYYHDQPVIELLSYSRSHEISHWGANLNTEDKIHLYNAGPALKGHFSRLQHQMQGFYQPKSQPHIIPALSLDLPPGVSNVYYYDTIGNVSTSHLRAVQSPPKGMPVKSPSVLDLRPRYPIMGGWNYSFTLGFDTPLADSVGWDAKTGKYVAELPIMTLFPAAVIDNAQVDIVLPEGATDIEFFTPYPAIESQISTHVTYLDTTGRPKLTFTYKNLTPKHVDNIYVTYKVSLSAHLKKPIAVAVAFLSLFGIAMFVRRIETSIDPKTKA</sequence>
<feature type="chain" id="PRO_5005110975" description="Dolichyl-diphosphooligosaccharide--protein glycosyltransferase subunit 1" evidence="10">
    <location>
        <begin position="23"/>
        <end position="489"/>
    </location>
</feature>
<keyword evidence="6 10" id="KW-0732">Signal</keyword>
<comment type="similarity">
    <text evidence="4 10">Belongs to the OST1 family.</text>
</comment>
<evidence type="ECO:0000313" key="12">
    <source>
        <dbReference type="Proteomes" id="UP000054549"/>
    </source>
</evidence>
<dbReference type="HOGENOM" id="CLU_031381_1_0_1"/>
<comment type="function">
    <text evidence="1 10">Subunit of the oligosaccharyl transferase (OST) complex that catalyzes the initial transfer of a defined glycan (Glc(3)Man(9)GlcNAc(2) in eukaryotes) from the lipid carrier dolichol-pyrophosphate to an asparagine residue within an Asn-X-Ser/Thr consensus motif in nascent polypeptide chains, the first step in protein N-glycosylation. N-glycosylation occurs cotranslationally and the complex associates with the Sec61 complex at the channel-forming translocon complex that mediates protein translocation across the endoplasmic reticulum (ER). All subunits are required for a maximal enzyme activity.</text>
</comment>
<evidence type="ECO:0000256" key="6">
    <source>
        <dbReference type="ARBA" id="ARBA00022729"/>
    </source>
</evidence>